<dbReference type="EMBL" id="JAUSVL010000001">
    <property type="protein sequence ID" value="MDQ0289401.1"/>
    <property type="molecule type" value="Genomic_DNA"/>
</dbReference>
<gene>
    <name evidence="1" type="ORF">J3R75_001508</name>
</gene>
<accession>A0AAE3VFM8</accession>
<dbReference type="AlphaFoldDB" id="A0AAE3VFM8"/>
<sequence>MMNDLFKLRWRKPPAPKLYDLSCRKCDYKEMVRLVDDIVVLEIQTKDAQAAEPRQVETLPKVCPRCGATLKHSKVPVFVQY</sequence>
<comment type="caution">
    <text evidence="1">The sequence shown here is derived from an EMBL/GenBank/DDBJ whole genome shotgun (WGS) entry which is preliminary data.</text>
</comment>
<keyword evidence="1" id="KW-0687">Ribonucleoprotein</keyword>
<dbReference type="Proteomes" id="UP001238163">
    <property type="component" value="Unassembled WGS sequence"/>
</dbReference>
<keyword evidence="2" id="KW-1185">Reference proteome</keyword>
<reference evidence="1" key="1">
    <citation type="submission" date="2023-07" db="EMBL/GenBank/DDBJ databases">
        <title>Genomic Encyclopedia of Type Strains, Phase IV (KMG-IV): sequencing the most valuable type-strain genomes for metagenomic binning, comparative biology and taxonomic classification.</title>
        <authorList>
            <person name="Goeker M."/>
        </authorList>
    </citation>
    <scope>NUCLEOTIDE SEQUENCE</scope>
    <source>
        <strain evidence="1">DSM 24202</strain>
    </source>
</reference>
<proteinExistence type="predicted"/>
<name>A0AAE3VFM8_9BACT</name>
<dbReference type="GO" id="GO:0005840">
    <property type="term" value="C:ribosome"/>
    <property type="evidence" value="ECO:0007669"/>
    <property type="project" value="UniProtKB-KW"/>
</dbReference>
<evidence type="ECO:0000313" key="2">
    <source>
        <dbReference type="Proteomes" id="UP001238163"/>
    </source>
</evidence>
<evidence type="ECO:0000313" key="1">
    <source>
        <dbReference type="EMBL" id="MDQ0289401.1"/>
    </source>
</evidence>
<organism evidence="1 2">
    <name type="scientific">Oligosphaera ethanolica</name>
    <dbReference type="NCBI Taxonomy" id="760260"/>
    <lineage>
        <taxon>Bacteria</taxon>
        <taxon>Pseudomonadati</taxon>
        <taxon>Lentisphaerota</taxon>
        <taxon>Oligosphaeria</taxon>
        <taxon>Oligosphaerales</taxon>
        <taxon>Oligosphaeraceae</taxon>
        <taxon>Oligosphaera</taxon>
    </lineage>
</organism>
<dbReference type="RefSeq" id="WP_307260820.1">
    <property type="nucleotide sequence ID" value="NZ_JAUSVL010000001.1"/>
</dbReference>
<keyword evidence="1" id="KW-0689">Ribosomal protein</keyword>
<protein>
    <submittedName>
        <fullName evidence="1">Ribosomal protein L40E</fullName>
    </submittedName>
</protein>